<protein>
    <submittedName>
        <fullName evidence="1">Uncharacterized protein</fullName>
    </submittedName>
</protein>
<reference evidence="1 2" key="1">
    <citation type="submission" date="2020-12" db="EMBL/GenBank/DDBJ databases">
        <title>Concerted genomic and epigenomic changes stabilize Arabidopsis allopolyploids.</title>
        <authorList>
            <person name="Chen Z."/>
        </authorList>
    </citation>
    <scope>NUCLEOTIDE SEQUENCE [LARGE SCALE GENOMIC DNA]</scope>
    <source>
        <strain evidence="1">Allo738</strain>
        <tissue evidence="1">Leaf</tissue>
    </source>
</reference>
<keyword evidence="2" id="KW-1185">Reference proteome</keyword>
<evidence type="ECO:0000313" key="2">
    <source>
        <dbReference type="Proteomes" id="UP000694240"/>
    </source>
</evidence>
<gene>
    <name evidence="1" type="ORF">ISN45_Aa01g015150</name>
</gene>
<dbReference type="EMBL" id="JAEFBK010000006">
    <property type="protein sequence ID" value="KAG7592651.1"/>
    <property type="molecule type" value="Genomic_DNA"/>
</dbReference>
<accession>A0A8T2CBA8</accession>
<sequence>MKACAIPVNCVHVYPSHLLLSPHHLPFKYLVFTIQYVDSFTHRPSFHHKSSAIVIVFQSDLPHNFPSVQVLEILLKIKKVNTLSLLLYFSFRFIFSQAHITNKSHSLRSSLRVWVLNLELSVGPSYWYESTRKVSVVDSAESTRRWGSELFRTQSDAVCLYCRIGLFHNESCRNCRGSDVRTH</sequence>
<comment type="caution">
    <text evidence="1">The sequence shown here is derived from an EMBL/GenBank/DDBJ whole genome shotgun (WGS) entry which is preliminary data.</text>
</comment>
<dbReference type="Proteomes" id="UP000694240">
    <property type="component" value="Chromosome 6"/>
</dbReference>
<dbReference type="AlphaFoldDB" id="A0A8T2CBA8"/>
<name>A0A8T2CBA8_9BRAS</name>
<organism evidence="1 2">
    <name type="scientific">Arabidopsis thaliana x Arabidopsis arenosa</name>
    <dbReference type="NCBI Taxonomy" id="1240361"/>
    <lineage>
        <taxon>Eukaryota</taxon>
        <taxon>Viridiplantae</taxon>
        <taxon>Streptophyta</taxon>
        <taxon>Embryophyta</taxon>
        <taxon>Tracheophyta</taxon>
        <taxon>Spermatophyta</taxon>
        <taxon>Magnoliopsida</taxon>
        <taxon>eudicotyledons</taxon>
        <taxon>Gunneridae</taxon>
        <taxon>Pentapetalae</taxon>
        <taxon>rosids</taxon>
        <taxon>malvids</taxon>
        <taxon>Brassicales</taxon>
        <taxon>Brassicaceae</taxon>
        <taxon>Camelineae</taxon>
        <taxon>Arabidopsis</taxon>
    </lineage>
</organism>
<proteinExistence type="predicted"/>
<evidence type="ECO:0000313" key="1">
    <source>
        <dbReference type="EMBL" id="KAG7592651.1"/>
    </source>
</evidence>